<keyword evidence="2" id="KW-1185">Reference proteome</keyword>
<dbReference type="Gene3D" id="3.40.50.150">
    <property type="entry name" value="Vaccinia Virus protein VP39"/>
    <property type="match status" value="1"/>
</dbReference>
<evidence type="ECO:0008006" key="3">
    <source>
        <dbReference type="Google" id="ProtNLM"/>
    </source>
</evidence>
<gene>
    <name evidence="1" type="ORF">ACFPXP_17580</name>
</gene>
<protein>
    <recommendedName>
        <fullName evidence="3">FkbM family methyltransferase</fullName>
    </recommendedName>
</protein>
<dbReference type="Proteomes" id="UP001596250">
    <property type="component" value="Unassembled WGS sequence"/>
</dbReference>
<accession>A0ABW1IT55</accession>
<comment type="caution">
    <text evidence="1">The sequence shown here is derived from an EMBL/GenBank/DDBJ whole genome shotgun (WGS) entry which is preliminary data.</text>
</comment>
<proteinExistence type="predicted"/>
<dbReference type="SUPFAM" id="SSF53335">
    <property type="entry name" value="S-adenosyl-L-methionine-dependent methyltransferases"/>
    <property type="match status" value="1"/>
</dbReference>
<evidence type="ECO:0000313" key="1">
    <source>
        <dbReference type="EMBL" id="MFC5988216.1"/>
    </source>
</evidence>
<dbReference type="RefSeq" id="WP_379895677.1">
    <property type="nucleotide sequence ID" value="NZ_CBCSCT010000017.1"/>
</dbReference>
<name>A0ABW1IT55_9BACL</name>
<reference evidence="2" key="1">
    <citation type="journal article" date="2019" name="Int. J. Syst. Evol. Microbiol.">
        <title>The Global Catalogue of Microorganisms (GCM) 10K type strain sequencing project: providing services to taxonomists for standard genome sequencing and annotation.</title>
        <authorList>
            <consortium name="The Broad Institute Genomics Platform"/>
            <consortium name="The Broad Institute Genome Sequencing Center for Infectious Disease"/>
            <person name="Wu L."/>
            <person name="Ma J."/>
        </authorList>
    </citation>
    <scope>NUCLEOTIDE SEQUENCE [LARGE SCALE GENOMIC DNA]</scope>
    <source>
        <strain evidence="2">CCM 8749</strain>
    </source>
</reference>
<sequence>MKRYLLYGTNTSGEIGARLLESRNSVVCGCIDRKGVIVGTEIDQSLNVFKDKDDVPLDLLQNTDGVLVCVGQKETSIVIVEKFKNDHRYRDLIIESLFEDQYFEDYIKLKVMKEIFSGKGPLHDWGWLNSILKMECIDRQDNPIPWITYPALHFLENRISREMTVFEYGSGYSTLWWADKVKEVYTCEHDLKWEAKLRKEMPINVKMQYIELDYGGDYCKEVKKYKGEFDVVIVDGRDRVNCAMNAIDALKDDGVIIWDDTEREYYNDGQKYLEDEGFNRLDFKGMAALEYREKRTTIFYKDINCLGI</sequence>
<dbReference type="EMBL" id="JBHSQV010000178">
    <property type="protein sequence ID" value="MFC5988216.1"/>
    <property type="molecule type" value="Genomic_DNA"/>
</dbReference>
<organism evidence="1 2">
    <name type="scientific">Marinicrinis lubricantis</name>
    <dbReference type="NCBI Taxonomy" id="2086470"/>
    <lineage>
        <taxon>Bacteria</taxon>
        <taxon>Bacillati</taxon>
        <taxon>Bacillota</taxon>
        <taxon>Bacilli</taxon>
        <taxon>Bacillales</taxon>
        <taxon>Paenibacillaceae</taxon>
    </lineage>
</organism>
<evidence type="ECO:0000313" key="2">
    <source>
        <dbReference type="Proteomes" id="UP001596250"/>
    </source>
</evidence>
<dbReference type="InterPro" id="IPR029063">
    <property type="entry name" value="SAM-dependent_MTases_sf"/>
</dbReference>